<accession>A0AAN6QGB6</accession>
<keyword evidence="2" id="KW-0378">Hydrolase</keyword>
<gene>
    <name evidence="2" type="ORF">N656DRAFT_761622</name>
</gene>
<dbReference type="GeneID" id="89937372"/>
<reference evidence="2" key="2">
    <citation type="submission" date="2023-05" db="EMBL/GenBank/DDBJ databases">
        <authorList>
            <consortium name="Lawrence Berkeley National Laboratory"/>
            <person name="Steindorff A."/>
            <person name="Hensen N."/>
            <person name="Bonometti L."/>
            <person name="Westerberg I."/>
            <person name="Brannstrom I.O."/>
            <person name="Guillou S."/>
            <person name="Cros-Aarteil S."/>
            <person name="Calhoun S."/>
            <person name="Haridas S."/>
            <person name="Kuo A."/>
            <person name="Mondo S."/>
            <person name="Pangilinan J."/>
            <person name="Riley R."/>
            <person name="Labutti K."/>
            <person name="Andreopoulos B."/>
            <person name="Lipzen A."/>
            <person name="Chen C."/>
            <person name="Yanf M."/>
            <person name="Daum C."/>
            <person name="Ng V."/>
            <person name="Clum A."/>
            <person name="Ohm R."/>
            <person name="Martin F."/>
            <person name="Silar P."/>
            <person name="Natvig D."/>
            <person name="Lalanne C."/>
            <person name="Gautier V."/>
            <person name="Ament-Velasquez S.L."/>
            <person name="Kruys A."/>
            <person name="Hutchinson M.I."/>
            <person name="Powell A.J."/>
            <person name="Barry K."/>
            <person name="Miller A.N."/>
            <person name="Grigoriev I.V."/>
            <person name="Debuchy R."/>
            <person name="Gladieux P."/>
            <person name="Thoren M.H."/>
            <person name="Johannesson H."/>
        </authorList>
    </citation>
    <scope>NUCLEOTIDE SEQUENCE</scope>
    <source>
        <strain evidence="2">CBS 508.74</strain>
    </source>
</reference>
<evidence type="ECO:0000313" key="3">
    <source>
        <dbReference type="Proteomes" id="UP001302812"/>
    </source>
</evidence>
<comment type="caution">
    <text evidence="2">The sequence shown here is derived from an EMBL/GenBank/DDBJ whole genome shotgun (WGS) entry which is preliminary data.</text>
</comment>
<name>A0AAN6QGB6_9PEZI</name>
<dbReference type="EMBL" id="MU853364">
    <property type="protein sequence ID" value="KAK4108259.1"/>
    <property type="molecule type" value="Genomic_DNA"/>
</dbReference>
<feature type="signal peptide" evidence="1">
    <location>
        <begin position="1"/>
        <end position="16"/>
    </location>
</feature>
<dbReference type="RefSeq" id="XP_064665829.1">
    <property type="nucleotide sequence ID" value="XM_064813247.1"/>
</dbReference>
<dbReference type="Proteomes" id="UP001302812">
    <property type="component" value="Unassembled WGS sequence"/>
</dbReference>
<keyword evidence="1" id="KW-0732">Signal</keyword>
<dbReference type="InterPro" id="IPR017853">
    <property type="entry name" value="GH"/>
</dbReference>
<dbReference type="Gene3D" id="3.20.20.80">
    <property type="entry name" value="Glycosidases"/>
    <property type="match status" value="1"/>
</dbReference>
<reference evidence="2" key="1">
    <citation type="journal article" date="2023" name="Mol. Phylogenet. Evol.">
        <title>Genome-scale phylogeny and comparative genomics of the fungal order Sordariales.</title>
        <authorList>
            <person name="Hensen N."/>
            <person name="Bonometti L."/>
            <person name="Westerberg I."/>
            <person name="Brannstrom I.O."/>
            <person name="Guillou S."/>
            <person name="Cros-Aarteil S."/>
            <person name="Calhoun S."/>
            <person name="Haridas S."/>
            <person name="Kuo A."/>
            <person name="Mondo S."/>
            <person name="Pangilinan J."/>
            <person name="Riley R."/>
            <person name="LaButti K."/>
            <person name="Andreopoulos B."/>
            <person name="Lipzen A."/>
            <person name="Chen C."/>
            <person name="Yan M."/>
            <person name="Daum C."/>
            <person name="Ng V."/>
            <person name="Clum A."/>
            <person name="Steindorff A."/>
            <person name="Ohm R.A."/>
            <person name="Martin F."/>
            <person name="Silar P."/>
            <person name="Natvig D.O."/>
            <person name="Lalanne C."/>
            <person name="Gautier V."/>
            <person name="Ament-Velasquez S.L."/>
            <person name="Kruys A."/>
            <person name="Hutchinson M.I."/>
            <person name="Powell A.J."/>
            <person name="Barry K."/>
            <person name="Miller A.N."/>
            <person name="Grigoriev I.V."/>
            <person name="Debuchy R."/>
            <person name="Gladieux P."/>
            <person name="Hiltunen Thoren M."/>
            <person name="Johannesson H."/>
        </authorList>
    </citation>
    <scope>NUCLEOTIDE SEQUENCE</scope>
    <source>
        <strain evidence="2">CBS 508.74</strain>
    </source>
</reference>
<keyword evidence="3" id="KW-1185">Reference proteome</keyword>
<evidence type="ECO:0000256" key="1">
    <source>
        <dbReference type="SAM" id="SignalP"/>
    </source>
</evidence>
<proteinExistence type="predicted"/>
<dbReference type="SUPFAM" id="SSF51445">
    <property type="entry name" value="(Trans)glycosidases"/>
    <property type="match status" value="1"/>
</dbReference>
<feature type="chain" id="PRO_5042833672" evidence="1">
    <location>
        <begin position="17"/>
        <end position="475"/>
    </location>
</feature>
<organism evidence="2 3">
    <name type="scientific">Canariomyces notabilis</name>
    <dbReference type="NCBI Taxonomy" id="2074819"/>
    <lineage>
        <taxon>Eukaryota</taxon>
        <taxon>Fungi</taxon>
        <taxon>Dikarya</taxon>
        <taxon>Ascomycota</taxon>
        <taxon>Pezizomycotina</taxon>
        <taxon>Sordariomycetes</taxon>
        <taxon>Sordariomycetidae</taxon>
        <taxon>Sordariales</taxon>
        <taxon>Chaetomiaceae</taxon>
        <taxon>Canariomyces</taxon>
    </lineage>
</organism>
<sequence length="475" mass="52372">MLFLLLLSMATASVTASAWRVPVLPHHTAEQSQVQVVARQQNVTAWPYGPYRTRGREIIDARGMNVTWAGVNWPLHGESMIPEGLEYTSVQSILDRVVSVGFNIIRMPFAIQMIDTLYANNQTDIPFPTILSQALGPANGSAVAAGILRNNPIWTNQTGILKIWTDIARIAAGKRLLIHPDAHVSRAGGCCSHVDGNAWFGDTHFPVANWTRGLIFVARWASNHTNVLSIGLRNEPRESWSSTADNVNNRAELGYNWLNLAGNMTMAADAVHAVNPNLLMTWSGMGFGQDVSALVTRGKENLLTAPCYRCSAIRDAYRREPVVFDLSQHPWADKVVWELHLDAASEDMDTGSCRVIEAGLYRSGMNALGIAPPAACNITGGDCLPAKRLTPVVLSEVGGPQDGRLLNDTLVNCLRQYTVRNRVPWMMWSLAGTYRILSGVQGARDSWGLLNATWDGFQFPEAVERLWRPWVNGTY</sequence>
<dbReference type="GO" id="GO:0016787">
    <property type="term" value="F:hydrolase activity"/>
    <property type="evidence" value="ECO:0007669"/>
    <property type="project" value="UniProtKB-KW"/>
</dbReference>
<dbReference type="AlphaFoldDB" id="A0AAN6QGB6"/>
<protein>
    <submittedName>
        <fullName evidence="2">Glycoside hydrolase family 5 protein</fullName>
    </submittedName>
</protein>
<dbReference type="PANTHER" id="PTHR31263">
    <property type="entry name" value="CELLULASE FAMILY PROTEIN (AFU_ORTHOLOGUE AFUA_5G14560)"/>
    <property type="match status" value="1"/>
</dbReference>
<evidence type="ECO:0000313" key="2">
    <source>
        <dbReference type="EMBL" id="KAK4108259.1"/>
    </source>
</evidence>
<dbReference type="PANTHER" id="PTHR31263:SF0">
    <property type="entry name" value="CELLULASE FAMILY PROTEIN (AFU_ORTHOLOGUE AFUA_5G14560)"/>
    <property type="match status" value="1"/>
</dbReference>